<dbReference type="Gene3D" id="3.40.50.300">
    <property type="entry name" value="P-loop containing nucleotide triphosphate hydrolases"/>
    <property type="match status" value="1"/>
</dbReference>
<proteinExistence type="predicted"/>
<dbReference type="InterPro" id="IPR027417">
    <property type="entry name" value="P-loop_NTPase"/>
</dbReference>
<comment type="caution">
    <text evidence="2">The sequence shown here is derived from an EMBL/GenBank/DDBJ whole genome shotgun (WGS) entry which is preliminary data.</text>
</comment>
<dbReference type="AlphaFoldDB" id="A0A0P6YES6"/>
<keyword evidence="3" id="KW-1185">Reference proteome</keyword>
<dbReference type="InterPro" id="IPR041685">
    <property type="entry name" value="AAA_GajA/Old/RecF-like"/>
</dbReference>
<dbReference type="PANTHER" id="PTHR43581:SF4">
    <property type="entry name" value="ATP_GTP PHOSPHATASE"/>
    <property type="match status" value="1"/>
</dbReference>
<protein>
    <recommendedName>
        <fullName evidence="1">AAA+ ATPase domain-containing protein</fullName>
    </recommendedName>
</protein>
<evidence type="ECO:0000313" key="3">
    <source>
        <dbReference type="Proteomes" id="UP000050277"/>
    </source>
</evidence>
<organism evidence="2 3">
    <name type="scientific">Herpetosiphon geysericola</name>
    <dbReference type="NCBI Taxonomy" id="70996"/>
    <lineage>
        <taxon>Bacteria</taxon>
        <taxon>Bacillati</taxon>
        <taxon>Chloroflexota</taxon>
        <taxon>Chloroflexia</taxon>
        <taxon>Herpetosiphonales</taxon>
        <taxon>Herpetosiphonaceae</taxon>
        <taxon>Herpetosiphon</taxon>
    </lineage>
</organism>
<evidence type="ECO:0000259" key="1">
    <source>
        <dbReference type="SMART" id="SM00382"/>
    </source>
</evidence>
<dbReference type="Pfam" id="PF13175">
    <property type="entry name" value="AAA_15"/>
    <property type="match status" value="2"/>
</dbReference>
<dbReference type="EMBL" id="LGKP01000037">
    <property type="protein sequence ID" value="KPL80624.1"/>
    <property type="molecule type" value="Genomic_DNA"/>
</dbReference>
<feature type="domain" description="AAA+ ATPase" evidence="1">
    <location>
        <begin position="23"/>
        <end position="332"/>
    </location>
</feature>
<dbReference type="InterPro" id="IPR003593">
    <property type="entry name" value="AAA+_ATPase"/>
</dbReference>
<dbReference type="SMART" id="SM00382">
    <property type="entry name" value="AAA"/>
    <property type="match status" value="1"/>
</dbReference>
<dbReference type="SUPFAM" id="SSF52540">
    <property type="entry name" value="P-loop containing nucleoside triphosphate hydrolases"/>
    <property type="match status" value="1"/>
</dbReference>
<dbReference type="CDD" id="cd00267">
    <property type="entry name" value="ABC_ATPase"/>
    <property type="match status" value="1"/>
</dbReference>
<dbReference type="STRING" id="70996.SE18_23715"/>
<sequence length="559" mass="63178">MYLKSITIQKFGPFFEPATLILEPSITVLTGRNDTGKSALLRAIQLLYSRKAIVEDDANIDWLSENTVSWKDDPDIRCNAIFTTKNMQQYVTGSNITNETGDIELQFTMSPNMRKARVNKVIYDDRKEEGSMVLKGLPGLMAFPIEENINGLLIEEKMNQLEIELMTLAFGENAIKRIQDLNKTNFLKILKEANKKINDLLKSMLQNSNLDIVLEISRISSNPLELSISILDEYQGETPLNVRGYGVRKIISLLVALLTRKDTKKPLLILFDEPENGLHADAQHFLRIVLEGLAKNENIQVIYTTHSPSMINPMLPTHIRLLERKTVDGKATTIINNQPIEENFALVRSSLGMNPADSLLYAPITIVVEGITEVFTLPLILMKFHAHQVAGFEKVKVFLSIIHLLDGRGGEMDYWCRMAQSQGCQPIIFADGDQRKRLARPGVREKLGDIPKVLLDEGSEIEDTVSKNIYFSALRVIIKEDGITNEAFEHWLSTSSLAPQMMFSKKVDAWLAKEFPLISHDYNKPQTMAKAIEIASIEDINQAPFLELVQTIDRLLNQR</sequence>
<name>A0A0P6YES6_9CHLR</name>
<dbReference type="Proteomes" id="UP000050277">
    <property type="component" value="Unassembled WGS sequence"/>
</dbReference>
<dbReference type="PANTHER" id="PTHR43581">
    <property type="entry name" value="ATP/GTP PHOSPHATASE"/>
    <property type="match status" value="1"/>
</dbReference>
<accession>A0A0P6YES6</accession>
<reference evidence="2 3" key="1">
    <citation type="submission" date="2015-07" db="EMBL/GenBank/DDBJ databases">
        <title>Whole genome sequence of Herpetosiphon geysericola DSM 7119.</title>
        <authorList>
            <person name="Hemp J."/>
            <person name="Ward L.M."/>
            <person name="Pace L.A."/>
            <person name="Fischer W.W."/>
        </authorList>
    </citation>
    <scope>NUCLEOTIDE SEQUENCE [LARGE SCALE GENOMIC DNA]</scope>
    <source>
        <strain evidence="2 3">DSM 7119</strain>
    </source>
</reference>
<gene>
    <name evidence="2" type="ORF">SE18_23715</name>
</gene>
<dbReference type="RefSeq" id="WP_054536954.1">
    <property type="nucleotide sequence ID" value="NZ_LGKP01000037.1"/>
</dbReference>
<evidence type="ECO:0000313" key="2">
    <source>
        <dbReference type="EMBL" id="KPL80624.1"/>
    </source>
</evidence>
<dbReference type="OrthoDB" id="9810873at2"/>
<dbReference type="InterPro" id="IPR051396">
    <property type="entry name" value="Bact_Antivir_Def_Nuclease"/>
</dbReference>